<comment type="caution">
    <text evidence="2">The sequence shown here is derived from an EMBL/GenBank/DDBJ whole genome shotgun (WGS) entry which is preliminary data.</text>
</comment>
<reference evidence="2 3" key="1">
    <citation type="submission" date="2009-10" db="EMBL/GenBank/DDBJ databases">
        <authorList>
            <person name="Weinstock G."/>
            <person name="Sodergren E."/>
            <person name="Clifton S."/>
            <person name="Fulton L."/>
            <person name="Fulton B."/>
            <person name="Courtney L."/>
            <person name="Fronick C."/>
            <person name="Harrison M."/>
            <person name="Strong C."/>
            <person name="Farmer C."/>
            <person name="Delahaunty K."/>
            <person name="Markovic C."/>
            <person name="Hall O."/>
            <person name="Minx P."/>
            <person name="Tomlinson C."/>
            <person name="Mitreva M."/>
            <person name="Nelson J."/>
            <person name="Hou S."/>
            <person name="Wollam A."/>
            <person name="Pepin K.H."/>
            <person name="Johnson M."/>
            <person name="Bhonagiri V."/>
            <person name="Nash W.E."/>
            <person name="Warren W."/>
            <person name="Chinwalla A."/>
            <person name="Mardis E.R."/>
            <person name="Wilson R.K."/>
        </authorList>
    </citation>
    <scope>NUCLEOTIDE SEQUENCE [LARGE SCALE GENOMIC DNA]</scope>
    <source>
        <strain evidence="3">ATCC 25996 / DSM 4631 / NCTC 10774 / M26</strain>
    </source>
</reference>
<evidence type="ECO:0000313" key="3">
    <source>
        <dbReference type="Proteomes" id="UP000003344"/>
    </source>
</evidence>
<accession>D2ZZX3</accession>
<dbReference type="AlphaFoldDB" id="D2ZZX3"/>
<protein>
    <submittedName>
        <fullName evidence="2">Uncharacterized protein</fullName>
    </submittedName>
</protein>
<feature type="compositionally biased region" description="Polar residues" evidence="1">
    <location>
        <begin position="57"/>
        <end position="69"/>
    </location>
</feature>
<feature type="region of interest" description="Disordered" evidence="1">
    <location>
        <begin position="52"/>
        <end position="71"/>
    </location>
</feature>
<evidence type="ECO:0000313" key="2">
    <source>
        <dbReference type="EMBL" id="EFC87324.1"/>
    </source>
</evidence>
<feature type="region of interest" description="Disordered" evidence="1">
    <location>
        <begin position="98"/>
        <end position="121"/>
    </location>
</feature>
<dbReference type="Proteomes" id="UP000003344">
    <property type="component" value="Unassembled WGS sequence"/>
</dbReference>
<proteinExistence type="predicted"/>
<gene>
    <name evidence="2" type="ORF">NEIMUCOT_06207</name>
</gene>
<feature type="compositionally biased region" description="Low complexity" evidence="1">
    <location>
        <begin position="103"/>
        <end position="121"/>
    </location>
</feature>
<dbReference type="EMBL" id="ACDX02000022">
    <property type="protein sequence ID" value="EFC87324.1"/>
    <property type="molecule type" value="Genomic_DNA"/>
</dbReference>
<sequence>MRLSHSHLSVICFVKEQKRIIKHFKSLSIKTFLKTSKNQTNCDILVSSFNHRRSSEEPNYTPSTKNRQLPNRKKFCKNRQQSEIQQLLFQNSQHIISKHPQSQIQTTQNHQLTHQQITKVV</sequence>
<name>D2ZZX3_NEIM2</name>
<evidence type="ECO:0000256" key="1">
    <source>
        <dbReference type="SAM" id="MobiDB-lite"/>
    </source>
</evidence>
<organism evidence="2 3">
    <name type="scientific">Neisseria mucosa (strain ATCC 25996 / DSM 4631 / NCTC 10774 / M26)</name>
    <dbReference type="NCBI Taxonomy" id="546266"/>
    <lineage>
        <taxon>Bacteria</taxon>
        <taxon>Pseudomonadati</taxon>
        <taxon>Pseudomonadota</taxon>
        <taxon>Betaproteobacteria</taxon>
        <taxon>Neisseriales</taxon>
        <taxon>Neisseriaceae</taxon>
        <taxon>Neisseria</taxon>
    </lineage>
</organism>